<evidence type="ECO:0000313" key="2">
    <source>
        <dbReference type="Proteomes" id="UP000002640"/>
    </source>
</evidence>
<accession>G5A474</accession>
<dbReference type="AlphaFoldDB" id="G5A474"/>
<feature type="non-terminal residue" evidence="1">
    <location>
        <position position="1"/>
    </location>
</feature>
<evidence type="ECO:0008006" key="3">
    <source>
        <dbReference type="Google" id="ProtNLM"/>
    </source>
</evidence>
<organism evidence="1 2">
    <name type="scientific">Phytophthora sojae (strain P6497)</name>
    <name type="common">Soybean stem and root rot agent</name>
    <name type="synonym">Phytophthora megasperma f. sp. glycines</name>
    <dbReference type="NCBI Taxonomy" id="1094619"/>
    <lineage>
        <taxon>Eukaryota</taxon>
        <taxon>Sar</taxon>
        <taxon>Stramenopiles</taxon>
        <taxon>Oomycota</taxon>
        <taxon>Peronosporomycetes</taxon>
        <taxon>Peronosporales</taxon>
        <taxon>Peronosporaceae</taxon>
        <taxon>Phytophthora</taxon>
    </lineage>
</organism>
<evidence type="ECO:0000313" key="1">
    <source>
        <dbReference type="EMBL" id="EGZ09520.1"/>
    </source>
</evidence>
<dbReference type="EMBL" id="JH159159">
    <property type="protein sequence ID" value="EGZ09520.1"/>
    <property type="molecule type" value="Genomic_DNA"/>
</dbReference>
<name>G5A474_PHYSP</name>
<dbReference type="PANTHER" id="PTHR40866">
    <property type="entry name" value="BED-TYPE DOMAIN-CONTAINING PROTEIN"/>
    <property type="match status" value="1"/>
</dbReference>
<proteinExistence type="predicted"/>
<dbReference type="Proteomes" id="UP000002640">
    <property type="component" value="Unassembled WGS sequence"/>
</dbReference>
<dbReference type="PANTHER" id="PTHR40866:SF1">
    <property type="entry name" value="BED-TYPE DOMAIN-CONTAINING PROTEIN"/>
    <property type="match status" value="1"/>
</dbReference>
<sequence length="114" mass="13649">NVHATGFFFQPSRDDFDEVIPEYFRCRCGTVRKQTRRNGFTNLMQHMRREHPNFEAEMLEATTAETGPLLSYVRRSSQNLYGWLVWVVMSNLPLAFCENRTTRRYVRSNLFYRD</sequence>
<keyword evidence="2" id="KW-1185">Reference proteome</keyword>
<dbReference type="InParanoid" id="G5A474"/>
<reference evidence="1 2" key="1">
    <citation type="journal article" date="2006" name="Science">
        <title>Phytophthora genome sequences uncover evolutionary origins and mechanisms of pathogenesis.</title>
        <authorList>
            <person name="Tyler B.M."/>
            <person name="Tripathy S."/>
            <person name="Zhang X."/>
            <person name="Dehal P."/>
            <person name="Jiang R.H."/>
            <person name="Aerts A."/>
            <person name="Arredondo F.D."/>
            <person name="Baxter L."/>
            <person name="Bensasson D."/>
            <person name="Beynon J.L."/>
            <person name="Chapman J."/>
            <person name="Damasceno C.M."/>
            <person name="Dorrance A.E."/>
            <person name="Dou D."/>
            <person name="Dickerman A.W."/>
            <person name="Dubchak I.L."/>
            <person name="Garbelotto M."/>
            <person name="Gijzen M."/>
            <person name="Gordon S.G."/>
            <person name="Govers F."/>
            <person name="Grunwald N.J."/>
            <person name="Huang W."/>
            <person name="Ivors K.L."/>
            <person name="Jones R.W."/>
            <person name="Kamoun S."/>
            <person name="Krampis K."/>
            <person name="Lamour K.H."/>
            <person name="Lee M.K."/>
            <person name="McDonald W.H."/>
            <person name="Medina M."/>
            <person name="Meijer H.J."/>
            <person name="Nordberg E.K."/>
            <person name="Maclean D.J."/>
            <person name="Ospina-Giraldo M.D."/>
            <person name="Morris P.F."/>
            <person name="Phuntumart V."/>
            <person name="Putnam N.H."/>
            <person name="Rash S."/>
            <person name="Rose J.K."/>
            <person name="Sakihama Y."/>
            <person name="Salamov A.A."/>
            <person name="Savidor A."/>
            <person name="Scheuring C.F."/>
            <person name="Smith B.M."/>
            <person name="Sobral B.W."/>
            <person name="Terry A."/>
            <person name="Torto-Alalibo T.A."/>
            <person name="Win J."/>
            <person name="Xu Z."/>
            <person name="Zhang H."/>
            <person name="Grigoriev I.V."/>
            <person name="Rokhsar D.S."/>
            <person name="Boore J.L."/>
        </authorList>
    </citation>
    <scope>NUCLEOTIDE SEQUENCE [LARGE SCALE GENOMIC DNA]</scope>
    <source>
        <strain evidence="1 2">P6497</strain>
    </source>
</reference>
<gene>
    <name evidence="1" type="ORF">PHYSODRAFT_523568</name>
</gene>
<dbReference type="KEGG" id="psoj:PHYSODRAFT_523568"/>
<dbReference type="GeneID" id="20660677"/>
<dbReference type="RefSeq" id="XP_009534381.1">
    <property type="nucleotide sequence ID" value="XM_009536086.1"/>
</dbReference>
<protein>
    <recommendedName>
        <fullName evidence="3">BED-type domain-containing protein</fullName>
    </recommendedName>
</protein>